<keyword evidence="2" id="KW-1185">Reference proteome</keyword>
<dbReference type="RefSeq" id="WP_380002034.1">
    <property type="nucleotide sequence ID" value="NZ_JBHSGN010000181.1"/>
</dbReference>
<sequence>MKAEFTARVMQVMNETGWDDSGPEAFIGSDTTKVEKHIGAVFADAWRKAVNLLPRTYFTVKDFSGQAISPDISKGTGYVVLPPDFYRLASFRMKGWQKAAETLYDSSDPIASIQANEYTRGNICRPVCVRNILQTDEGISTVLEYYSLPKGYKHEISEALYIPVTAPLSDGTVISDKLFIPLAYLCAGMVFDLFEKPAMAKVMETRAMECANTN</sequence>
<evidence type="ECO:0000313" key="1">
    <source>
        <dbReference type="EMBL" id="MFC4677138.1"/>
    </source>
</evidence>
<organism evidence="1 2">
    <name type="scientific">Dysgonomonas termitidis</name>
    <dbReference type="NCBI Taxonomy" id="1516126"/>
    <lineage>
        <taxon>Bacteria</taxon>
        <taxon>Pseudomonadati</taxon>
        <taxon>Bacteroidota</taxon>
        <taxon>Bacteroidia</taxon>
        <taxon>Bacteroidales</taxon>
        <taxon>Dysgonomonadaceae</taxon>
        <taxon>Dysgonomonas</taxon>
    </lineage>
</organism>
<dbReference type="EMBL" id="JBHSGN010000181">
    <property type="protein sequence ID" value="MFC4677138.1"/>
    <property type="molecule type" value="Genomic_DNA"/>
</dbReference>
<dbReference type="Proteomes" id="UP001596023">
    <property type="component" value="Unassembled WGS sequence"/>
</dbReference>
<evidence type="ECO:0000313" key="2">
    <source>
        <dbReference type="Proteomes" id="UP001596023"/>
    </source>
</evidence>
<gene>
    <name evidence="1" type="ORF">ACFO6W_25990</name>
</gene>
<name>A0ABV9L5P6_9BACT</name>
<comment type="caution">
    <text evidence="1">The sequence shown here is derived from an EMBL/GenBank/DDBJ whole genome shotgun (WGS) entry which is preliminary data.</text>
</comment>
<proteinExistence type="predicted"/>
<accession>A0ABV9L5P6</accession>
<protein>
    <submittedName>
        <fullName evidence="1">Uncharacterized protein</fullName>
    </submittedName>
</protein>
<reference evidence="2" key="1">
    <citation type="journal article" date="2019" name="Int. J. Syst. Evol. Microbiol.">
        <title>The Global Catalogue of Microorganisms (GCM) 10K type strain sequencing project: providing services to taxonomists for standard genome sequencing and annotation.</title>
        <authorList>
            <consortium name="The Broad Institute Genomics Platform"/>
            <consortium name="The Broad Institute Genome Sequencing Center for Infectious Disease"/>
            <person name="Wu L."/>
            <person name="Ma J."/>
        </authorList>
    </citation>
    <scope>NUCLEOTIDE SEQUENCE [LARGE SCALE GENOMIC DNA]</scope>
    <source>
        <strain evidence="2">CCUG 66188</strain>
    </source>
</reference>